<dbReference type="Proteomes" id="UP000011704">
    <property type="component" value="Unassembled WGS sequence"/>
</dbReference>
<dbReference type="OrthoDB" id="9758737at2"/>
<dbReference type="STRING" id="1266370.NITGR_100005"/>
<reference evidence="1 2" key="1">
    <citation type="journal article" date="2013" name="Front. Microbiol.">
        <title>The genome of Nitrospina gracilis illuminates the metabolism and evolution of the major marine nitrite oxidizer.</title>
        <authorList>
            <person name="Luecker S."/>
            <person name="Nowka B."/>
            <person name="Rattei T."/>
            <person name="Spieck E."/>
            <person name="and Daims H."/>
        </authorList>
    </citation>
    <scope>NUCLEOTIDE SEQUENCE [LARGE SCALE GENOMIC DNA]</scope>
    <source>
        <strain evidence="1 2">3/211</strain>
    </source>
</reference>
<keyword evidence="2" id="KW-1185">Reference proteome</keyword>
<evidence type="ECO:0000313" key="2">
    <source>
        <dbReference type="Proteomes" id="UP000011704"/>
    </source>
</evidence>
<dbReference type="RefSeq" id="WP_005005357.1">
    <property type="nucleotide sequence ID" value="NZ_HG422173.1"/>
</dbReference>
<dbReference type="InParanoid" id="M1YUM8"/>
<organism evidence="1 2">
    <name type="scientific">Nitrospina gracilis (strain 3/211)</name>
    <dbReference type="NCBI Taxonomy" id="1266370"/>
    <lineage>
        <taxon>Bacteria</taxon>
        <taxon>Pseudomonadati</taxon>
        <taxon>Nitrospinota/Tectimicrobiota group</taxon>
        <taxon>Nitrospinota</taxon>
        <taxon>Nitrospinia</taxon>
        <taxon>Nitrospinales</taxon>
        <taxon>Nitrospinaceae</taxon>
        <taxon>Nitrospina</taxon>
    </lineage>
</organism>
<sequence>MPFSKKKLFLRLLVAVLLLCVGVGALLYLRLSDEETVKGMFISELEHLVGQPVTLESVEVDFEEEGLGLRLNRLSLLHTDAPESGGQPQIDFSARSVWIGFRILPFLSKQQVSIHSVEVEGADIQLVRDRRGRLPFSKPVSSASTQGQNAATSMLWMSTIRSIEMEQSTLRWIDHSVPDSEGSPSKITLHSVNLALSRPLLAAKVKLKMEAAWAPRKLNEPDLALEGEVDFAGGFDNLGALHYSGRLQTDRLRSERLRHYWEKVLKFEMRPAILRLRSNFSGTWGTILEASGTLEHQFDPGNETPSLTTADTPPAGGFEFDVVWTPGALEVRQAGYTMGDFRFQVQGALTPFPAPDPGMAFRMRASALSPAQLDETFPFHLIPQEVRSSALRYWKSGQIEVESAAFRGGWNELQEILAGTLSGKLSVVVNLDNVNGDGELAPFKAVTGRLEYHEGRVTAKLERARWKKVTLANIDSTIRDLTTEPQMKTQLEAHVKIDDLAALARTLEGAGSVEKALQSIQQASGESETQLTLSGPLLSPAQWAVQGETRVREASFQAGSMMSPFQKIEGTVAFQNALGPESQATRWTLRFAEFSAECRNHRFHDVSGITHLSGGEVKTEITAQVDLGALQSKQFIPATAVSGSFGRFLSKMEVSDGTLNIEYSEERFADPKKQTKMTGTVRFDNVSILYRDLFRPLQKVTGSLAFDGKKVSFETSEARYGDSSIRLQGTFFNPGKPKAELVLKATASDFQRQDFIDVPFLETLSYEGVVQVESVLHWTKRSVTLKSSIDLTGASYSYRDLLAKPEAVPNTIETVMVFTDKEGIDFKTLAVGLNGNRFSGTATLVLEDPTRFEFKLGASGFQVASLSPYIKPLRGARAGVLNFDISGKGLLDQPESANYQGRIELSEVRLAPEQVPMPVWVNGELFFANRVVKVTKGRVTLGKMPLTIEGKLVAKEQPEWDLSVSGKVLDTTQFKKEGEPDSSEPAGVMAAGWTAEPWFQHGSGSLKINLAKLMVPRAHFHDFQGTFQFERGTVSTDTLRWGRKGRDRFDVRAVLKLMPEQPPELSAHIVSTGTRAEGFFNVFGGLFENCLTGTLERLEARVSARGKSLPELTRALNGTLVLRVRNGRIQTGRLLNGTIQLFGYSLDPDKAAKRRSGPFTDYKVIKGDFSLKDGVAVTENFIFENPKQLMTLVGSFDLNERNMDTTVGVAPWRAVDSFFKKIPLVGKIITAGEEESVFKSYYQVRGPFENPEVKTVPITSVGKKVVGMFGAILRTPQYILSGDKEQTGQN</sequence>
<accession>M1YUM8</accession>
<dbReference type="GO" id="GO:0005886">
    <property type="term" value="C:plasma membrane"/>
    <property type="evidence" value="ECO:0007669"/>
    <property type="project" value="TreeGrafter"/>
</dbReference>
<dbReference type="GO" id="GO:0090313">
    <property type="term" value="P:regulation of protein targeting to membrane"/>
    <property type="evidence" value="ECO:0007669"/>
    <property type="project" value="TreeGrafter"/>
</dbReference>
<protein>
    <recommendedName>
        <fullName evidence="3">AsmA-like C-terminal domain-containing protein</fullName>
    </recommendedName>
</protein>
<comment type="caution">
    <text evidence="1">The sequence shown here is derived from an EMBL/GenBank/DDBJ whole genome shotgun (WGS) entry which is preliminary data.</text>
</comment>
<name>M1YUM8_NITG3</name>
<dbReference type="HOGENOM" id="CLU_262284_0_0_0"/>
<proteinExistence type="predicted"/>
<dbReference type="PANTHER" id="PTHR30441">
    <property type="entry name" value="DUF748 DOMAIN-CONTAINING PROTEIN"/>
    <property type="match status" value="1"/>
</dbReference>
<dbReference type="InterPro" id="IPR052894">
    <property type="entry name" value="AsmA-related"/>
</dbReference>
<evidence type="ECO:0008006" key="3">
    <source>
        <dbReference type="Google" id="ProtNLM"/>
    </source>
</evidence>
<gene>
    <name evidence="1" type="ORF">NITGR_100005</name>
</gene>
<evidence type="ECO:0000313" key="1">
    <source>
        <dbReference type="EMBL" id="CCQ89200.1"/>
    </source>
</evidence>
<dbReference type="EMBL" id="CAQJ01000002">
    <property type="protein sequence ID" value="CCQ89200.1"/>
    <property type="molecule type" value="Genomic_DNA"/>
</dbReference>
<dbReference type="PANTHER" id="PTHR30441:SF4">
    <property type="entry name" value="PROTEIN ASMA"/>
    <property type="match status" value="1"/>
</dbReference>